<evidence type="ECO:0000313" key="4">
    <source>
        <dbReference type="Proteomes" id="UP000492821"/>
    </source>
</evidence>
<keyword evidence="2" id="KW-1133">Transmembrane helix</keyword>
<name>A0A7E4V739_PANRE</name>
<feature type="transmembrane region" description="Helical" evidence="2">
    <location>
        <begin position="361"/>
        <end position="383"/>
    </location>
</feature>
<feature type="compositionally biased region" description="Low complexity" evidence="1">
    <location>
        <begin position="60"/>
        <end position="85"/>
    </location>
</feature>
<evidence type="ECO:0000256" key="3">
    <source>
        <dbReference type="SAM" id="SignalP"/>
    </source>
</evidence>
<keyword evidence="2" id="KW-0472">Membrane</keyword>
<dbReference type="AlphaFoldDB" id="A0A7E4V739"/>
<feature type="signal peptide" evidence="3">
    <location>
        <begin position="1"/>
        <end position="18"/>
    </location>
</feature>
<proteinExistence type="predicted"/>
<evidence type="ECO:0000313" key="5">
    <source>
        <dbReference type="WBParaSite" id="Pan_g17016.t1"/>
    </source>
</evidence>
<keyword evidence="3" id="KW-0732">Signal</keyword>
<keyword evidence="4" id="KW-1185">Reference proteome</keyword>
<feature type="compositionally biased region" description="Polar residues" evidence="1">
    <location>
        <begin position="449"/>
        <end position="460"/>
    </location>
</feature>
<keyword evidence="2" id="KW-0812">Transmembrane</keyword>
<evidence type="ECO:0000256" key="1">
    <source>
        <dbReference type="SAM" id="MobiDB-lite"/>
    </source>
</evidence>
<dbReference type="Proteomes" id="UP000492821">
    <property type="component" value="Unassembled WGS sequence"/>
</dbReference>
<dbReference type="WBParaSite" id="Pan_g17016.t1">
    <property type="protein sequence ID" value="Pan_g17016.t1"/>
    <property type="gene ID" value="Pan_g17016"/>
</dbReference>
<sequence length="487" mass="52837">MRLIRCFLLCFSLGLAAGQFGYQQTSQQRYQSNSQQFQPQQRQQGQYSQNSGGIRTGSVQTFQQNGQTQFGQQQQQQQPQFGSNGQFFNNNGGQSVAIAAQPGLLSNPTRTADTRVLTSNASFHAAAAQATGGQATLWVKINQYTNNGGQMGDGTQCTTLCSFAFTFVVAALDASVYYDSTGFFSFNRSQGGLTPGTWTDANPMGVGTMPITVDIFVHSLGFMFGESNGTTVYLRAPVVHVDTFIINLRNYSPYAYGSTAVTPITTTLSSSGSTYSNSLGVSYYVQCHQGYMGPYCDQTCTPNGSGDEAICTSTIVNQKSRCQYTDTAKTQVKNCTICYGVNGECAVAVVNASNVSHAWKVWTIVLAVLLALALLLILLLILLKLCTDARNRRAQQYPQNRNPSAYSGNYRPNAESGAAPLLGGTEKAWERERQPAAVLRRPAPIPEVDSTQNSESFQESRPNHGVPYAHSQPAPPPHGQQRREAQV</sequence>
<protein>
    <submittedName>
        <fullName evidence="5">SH3 domain-containing protein</fullName>
    </submittedName>
</protein>
<reference evidence="4" key="1">
    <citation type="journal article" date="2013" name="Genetics">
        <title>The draft genome and transcriptome of Panagrellus redivivus are shaped by the harsh demands of a free-living lifestyle.</title>
        <authorList>
            <person name="Srinivasan J."/>
            <person name="Dillman A.R."/>
            <person name="Macchietto M.G."/>
            <person name="Heikkinen L."/>
            <person name="Lakso M."/>
            <person name="Fracchia K.M."/>
            <person name="Antoshechkin I."/>
            <person name="Mortazavi A."/>
            <person name="Wong G."/>
            <person name="Sternberg P.W."/>
        </authorList>
    </citation>
    <scope>NUCLEOTIDE SEQUENCE [LARGE SCALE GENOMIC DNA]</scope>
    <source>
        <strain evidence="4">MT8872</strain>
    </source>
</reference>
<feature type="region of interest" description="Disordered" evidence="1">
    <location>
        <begin position="396"/>
        <end position="487"/>
    </location>
</feature>
<feature type="compositionally biased region" description="Low complexity" evidence="1">
    <location>
        <begin position="31"/>
        <end position="53"/>
    </location>
</feature>
<feature type="compositionally biased region" description="Polar residues" evidence="1">
    <location>
        <begin position="396"/>
        <end position="407"/>
    </location>
</feature>
<reference evidence="5" key="2">
    <citation type="submission" date="2020-10" db="UniProtKB">
        <authorList>
            <consortium name="WormBaseParasite"/>
        </authorList>
    </citation>
    <scope>IDENTIFICATION</scope>
</reference>
<evidence type="ECO:0000256" key="2">
    <source>
        <dbReference type="SAM" id="Phobius"/>
    </source>
</evidence>
<feature type="chain" id="PRO_5028809696" evidence="3">
    <location>
        <begin position="19"/>
        <end position="487"/>
    </location>
</feature>
<organism evidence="4 5">
    <name type="scientific">Panagrellus redivivus</name>
    <name type="common">Microworm</name>
    <dbReference type="NCBI Taxonomy" id="6233"/>
    <lineage>
        <taxon>Eukaryota</taxon>
        <taxon>Metazoa</taxon>
        <taxon>Ecdysozoa</taxon>
        <taxon>Nematoda</taxon>
        <taxon>Chromadorea</taxon>
        <taxon>Rhabditida</taxon>
        <taxon>Tylenchina</taxon>
        <taxon>Panagrolaimomorpha</taxon>
        <taxon>Panagrolaimoidea</taxon>
        <taxon>Panagrolaimidae</taxon>
        <taxon>Panagrellus</taxon>
    </lineage>
</organism>
<feature type="region of interest" description="Disordered" evidence="1">
    <location>
        <begin position="31"/>
        <end position="85"/>
    </location>
</feature>
<accession>A0A7E4V739</accession>